<dbReference type="GO" id="GO:0006308">
    <property type="term" value="P:DNA catabolic process"/>
    <property type="evidence" value="ECO:0007669"/>
    <property type="project" value="UniProtKB-UniRule"/>
</dbReference>
<dbReference type="RefSeq" id="WP_062278986.1">
    <property type="nucleotide sequence ID" value="NZ_DF968180.1"/>
</dbReference>
<comment type="similarity">
    <text evidence="5 6">Belongs to the XseA family.</text>
</comment>
<evidence type="ECO:0000256" key="6">
    <source>
        <dbReference type="RuleBase" id="RU004355"/>
    </source>
</evidence>
<feature type="domain" description="OB-fold nucleic acid binding" evidence="8">
    <location>
        <begin position="14"/>
        <end position="110"/>
    </location>
</feature>
<keyword evidence="2 5" id="KW-0540">Nuclease</keyword>
<evidence type="ECO:0000313" key="10">
    <source>
        <dbReference type="Proteomes" id="UP000053370"/>
    </source>
</evidence>
<dbReference type="PANTHER" id="PTHR30008:SF0">
    <property type="entry name" value="EXODEOXYRIBONUCLEASE 7 LARGE SUBUNIT"/>
    <property type="match status" value="1"/>
</dbReference>
<organism evidence="9">
    <name type="scientific">Flexilinea flocculi</name>
    <dbReference type="NCBI Taxonomy" id="1678840"/>
    <lineage>
        <taxon>Bacteria</taxon>
        <taxon>Bacillati</taxon>
        <taxon>Chloroflexota</taxon>
        <taxon>Anaerolineae</taxon>
        <taxon>Anaerolineales</taxon>
        <taxon>Anaerolineaceae</taxon>
        <taxon>Flexilinea</taxon>
    </lineage>
</organism>
<evidence type="ECO:0000256" key="3">
    <source>
        <dbReference type="ARBA" id="ARBA00022801"/>
    </source>
</evidence>
<evidence type="ECO:0000256" key="1">
    <source>
        <dbReference type="ARBA" id="ARBA00022490"/>
    </source>
</evidence>
<dbReference type="GO" id="GO:0005737">
    <property type="term" value="C:cytoplasm"/>
    <property type="evidence" value="ECO:0007669"/>
    <property type="project" value="UniProtKB-SubCell"/>
</dbReference>
<evidence type="ECO:0000313" key="9">
    <source>
        <dbReference type="EMBL" id="GAP39756.1"/>
    </source>
</evidence>
<dbReference type="STRING" id="1678840.ATC1_12291"/>
<dbReference type="Proteomes" id="UP000053370">
    <property type="component" value="Unassembled WGS sequence"/>
</dbReference>
<dbReference type="Pfam" id="PF02601">
    <property type="entry name" value="Exonuc_VII_L"/>
    <property type="match status" value="1"/>
</dbReference>
<dbReference type="PATRIC" id="fig|1678840.3.peg.850"/>
<evidence type="ECO:0000256" key="5">
    <source>
        <dbReference type="HAMAP-Rule" id="MF_00378"/>
    </source>
</evidence>
<dbReference type="AlphaFoldDB" id="A0A0K8PAT5"/>
<dbReference type="InterPro" id="IPR003753">
    <property type="entry name" value="Exonuc_VII_L"/>
</dbReference>
<keyword evidence="4 5" id="KW-0269">Exonuclease</keyword>
<evidence type="ECO:0000256" key="4">
    <source>
        <dbReference type="ARBA" id="ARBA00022839"/>
    </source>
</evidence>
<dbReference type="Pfam" id="PF13742">
    <property type="entry name" value="tRNA_anti_2"/>
    <property type="match status" value="1"/>
</dbReference>
<dbReference type="EMBL" id="DF968180">
    <property type="protein sequence ID" value="GAP39756.1"/>
    <property type="molecule type" value="Genomic_DNA"/>
</dbReference>
<dbReference type="NCBIfam" id="TIGR00237">
    <property type="entry name" value="xseA"/>
    <property type="match status" value="1"/>
</dbReference>
<comment type="subcellular location">
    <subcellularLocation>
        <location evidence="5 6">Cytoplasm</location>
    </subcellularLocation>
</comment>
<dbReference type="HAMAP" id="MF_00378">
    <property type="entry name" value="Exonuc_7_L"/>
    <property type="match status" value="1"/>
</dbReference>
<dbReference type="InterPro" id="IPR020579">
    <property type="entry name" value="Exonuc_VII_lsu_C"/>
</dbReference>
<evidence type="ECO:0000259" key="7">
    <source>
        <dbReference type="Pfam" id="PF02601"/>
    </source>
</evidence>
<reference evidence="9" key="1">
    <citation type="journal article" date="2015" name="Genome Announc.">
        <title>Draft Genome Sequence of Anaerolineae Strain TC1, a Novel Isolate from a Methanogenic Wastewater Treatment System.</title>
        <authorList>
            <person name="Matsuura N."/>
            <person name="Tourlousse D.M."/>
            <person name="Sun L."/>
            <person name="Toyonaga M."/>
            <person name="Kuroda K."/>
            <person name="Ohashi A."/>
            <person name="Cruz R."/>
            <person name="Yamaguchi T."/>
            <person name="Sekiguchi Y."/>
        </authorList>
    </citation>
    <scope>NUCLEOTIDE SEQUENCE [LARGE SCALE GENOMIC DNA]</scope>
    <source>
        <strain evidence="9">TC1</strain>
    </source>
</reference>
<dbReference type="GO" id="GO:0009318">
    <property type="term" value="C:exodeoxyribonuclease VII complex"/>
    <property type="evidence" value="ECO:0007669"/>
    <property type="project" value="UniProtKB-UniRule"/>
</dbReference>
<gene>
    <name evidence="5" type="primary">xseA</name>
    <name evidence="9" type="ORF">ATC1_12291</name>
</gene>
<accession>A0A0K8PAT5</accession>
<keyword evidence="10" id="KW-1185">Reference proteome</keyword>
<keyword evidence="1 5" id="KW-0963">Cytoplasm</keyword>
<dbReference type="PANTHER" id="PTHR30008">
    <property type="entry name" value="EXODEOXYRIBONUCLEASE 7 LARGE SUBUNIT"/>
    <property type="match status" value="1"/>
</dbReference>
<dbReference type="OrthoDB" id="9802795at2"/>
<dbReference type="CDD" id="cd04489">
    <property type="entry name" value="ExoVII_LU_OBF"/>
    <property type="match status" value="1"/>
</dbReference>
<sequence>MLNQSFLSLGTPALSVSDINRQIKNLLERDPILEDIWVRGEISNLSIPVSGHAYFTLKDAKSSLKCVIWRSNLTAAANSALKNGNDVEAHGKISVYEREGIYQLYADEIRTAGLGKLFEEFLRLKDKLEKEGLFDAERKIKIPEIPQTIGIVTSLTGAALQDMLNTIQKRWPIAPILLSPAAVQGVEAPAALFNAFERLEKEHPDVIIIGRGGGSIEDLWAFNDEFLVRRIAESPVPVISGIGHETDFTLVDFVADLRAPTPTGAAVAATPDIQEIRGYLDALSMQLTNCMRDKIQTNRSDLQLLAHRLELRAPFRQIQQEKQSVDQLQIRLMQCLNHILQQERLRLSAIDQRLAAVNPESVLKRGYALIEKKGKGLVTSAAELMPQDSVRILMADGNVEATIQ</sequence>
<dbReference type="GO" id="GO:0003676">
    <property type="term" value="F:nucleic acid binding"/>
    <property type="evidence" value="ECO:0007669"/>
    <property type="project" value="InterPro"/>
</dbReference>
<dbReference type="GO" id="GO:0008855">
    <property type="term" value="F:exodeoxyribonuclease VII activity"/>
    <property type="evidence" value="ECO:0007669"/>
    <property type="project" value="UniProtKB-UniRule"/>
</dbReference>
<comment type="catalytic activity">
    <reaction evidence="5 6">
        <text>Exonucleolytic cleavage in either 5'- to 3'- or 3'- to 5'-direction to yield nucleoside 5'-phosphates.</text>
        <dbReference type="EC" id="3.1.11.6"/>
    </reaction>
</comment>
<dbReference type="InterPro" id="IPR025824">
    <property type="entry name" value="OB-fold_nuc-bd_dom"/>
</dbReference>
<proteinExistence type="inferred from homology"/>
<comment type="function">
    <text evidence="5">Bidirectionally degrades single-stranded DNA into large acid-insoluble oligonucleotides, which are then degraded further into small acid-soluble oligonucleotides.</text>
</comment>
<evidence type="ECO:0000256" key="2">
    <source>
        <dbReference type="ARBA" id="ARBA00022722"/>
    </source>
</evidence>
<evidence type="ECO:0000259" key="8">
    <source>
        <dbReference type="Pfam" id="PF13742"/>
    </source>
</evidence>
<feature type="domain" description="Exonuclease VII large subunit C-terminal" evidence="7">
    <location>
        <begin position="133"/>
        <end position="354"/>
    </location>
</feature>
<protein>
    <recommendedName>
        <fullName evidence="5">Exodeoxyribonuclease 7 large subunit</fullName>
        <ecNumber evidence="5">3.1.11.6</ecNumber>
    </recommendedName>
    <alternativeName>
        <fullName evidence="5">Exodeoxyribonuclease VII large subunit</fullName>
        <shortName evidence="5">Exonuclease VII large subunit</shortName>
    </alternativeName>
</protein>
<dbReference type="EC" id="3.1.11.6" evidence="5"/>
<comment type="subunit">
    <text evidence="5">Heterooligomer composed of large and small subunits.</text>
</comment>
<keyword evidence="3 5" id="KW-0378">Hydrolase</keyword>
<name>A0A0K8PAT5_9CHLR</name>